<dbReference type="AlphaFoldDB" id="A0AAV5PCC5"/>
<sequence>MSTTGRTGYVSEQQGRRPTHEDRAGEEAQVGLNAILDDLTHLVESARTMPMSASVLVHKGDALALLDELRGALPEQLAHADEVLAQADAVLEDAHRQAEEILTTARARAIELVQTEQVVVQAEARARDIVDEAQEAAAVLQRDADDYCDRRLADFEVDLGKLLAQVQAGRAKLADRLGDRFGDADESPFPATMRERGGERAAR</sequence>
<comment type="caution">
    <text evidence="2">The sequence shown here is derived from an EMBL/GenBank/DDBJ whole genome shotgun (WGS) entry which is preliminary data.</text>
</comment>
<evidence type="ECO:0008006" key="4">
    <source>
        <dbReference type="Google" id="ProtNLM"/>
    </source>
</evidence>
<accession>A0AAV5PCC5</accession>
<dbReference type="Proteomes" id="UP001165168">
    <property type="component" value="Unassembled WGS sequence"/>
</dbReference>
<evidence type="ECO:0000313" key="2">
    <source>
        <dbReference type="EMBL" id="GLY58935.1"/>
    </source>
</evidence>
<dbReference type="EMBL" id="BSTG01000005">
    <property type="protein sequence ID" value="GLY58935.1"/>
    <property type="molecule type" value="Genomic_DNA"/>
</dbReference>
<feature type="compositionally biased region" description="Basic and acidic residues" evidence="1">
    <location>
        <begin position="14"/>
        <end position="25"/>
    </location>
</feature>
<proteinExistence type="predicted"/>
<reference evidence="2" key="1">
    <citation type="submission" date="2023-03" db="EMBL/GenBank/DDBJ databases">
        <title>Cellulosimicrobium cellulans NBRC 103059.</title>
        <authorList>
            <person name="Ichikawa N."/>
            <person name="Sato H."/>
            <person name="Tonouchi N."/>
        </authorList>
    </citation>
    <scope>NUCLEOTIDE SEQUENCE</scope>
    <source>
        <strain evidence="2">NBRC 103059</strain>
    </source>
</reference>
<name>A0AAV5PCC5_CELCE</name>
<evidence type="ECO:0000313" key="3">
    <source>
        <dbReference type="Proteomes" id="UP001165168"/>
    </source>
</evidence>
<feature type="region of interest" description="Disordered" evidence="1">
    <location>
        <begin position="179"/>
        <end position="203"/>
    </location>
</feature>
<evidence type="ECO:0000256" key="1">
    <source>
        <dbReference type="SAM" id="MobiDB-lite"/>
    </source>
</evidence>
<feature type="compositionally biased region" description="Basic and acidic residues" evidence="1">
    <location>
        <begin position="193"/>
        <end position="203"/>
    </location>
</feature>
<gene>
    <name evidence="2" type="ORF">Ccel01_35370</name>
</gene>
<feature type="region of interest" description="Disordered" evidence="1">
    <location>
        <begin position="1"/>
        <end position="25"/>
    </location>
</feature>
<protein>
    <recommendedName>
        <fullName evidence="4">ATP synthase F0 subunit B</fullName>
    </recommendedName>
</protein>
<organism evidence="2 3">
    <name type="scientific">Cellulosimicrobium cellulans</name>
    <name type="common">Arthrobacter luteus</name>
    <dbReference type="NCBI Taxonomy" id="1710"/>
    <lineage>
        <taxon>Bacteria</taxon>
        <taxon>Bacillati</taxon>
        <taxon>Actinomycetota</taxon>
        <taxon>Actinomycetes</taxon>
        <taxon>Micrococcales</taxon>
        <taxon>Promicromonosporaceae</taxon>
        <taxon>Cellulosimicrobium</taxon>
    </lineage>
</organism>
<feature type="compositionally biased region" description="Polar residues" evidence="1">
    <location>
        <begin position="1"/>
        <end position="13"/>
    </location>
</feature>